<dbReference type="InterPro" id="IPR018485">
    <property type="entry name" value="FGGY_C"/>
</dbReference>
<evidence type="ECO:0000256" key="2">
    <source>
        <dbReference type="ARBA" id="ARBA00022679"/>
    </source>
</evidence>
<dbReference type="Pfam" id="PF00370">
    <property type="entry name" value="FGGY_N"/>
    <property type="match status" value="1"/>
</dbReference>
<dbReference type="AlphaFoldDB" id="A0A433WC57"/>
<dbReference type="Proteomes" id="UP000281028">
    <property type="component" value="Unassembled WGS sequence"/>
</dbReference>
<evidence type="ECO:0000313" key="5">
    <source>
        <dbReference type="EMBL" id="NSL89506.1"/>
    </source>
</evidence>
<evidence type="ECO:0000256" key="1">
    <source>
        <dbReference type="ARBA" id="ARBA00009156"/>
    </source>
</evidence>
<dbReference type="PROSITE" id="PS00445">
    <property type="entry name" value="FGGY_KINASES_2"/>
    <property type="match status" value="1"/>
</dbReference>
<protein>
    <submittedName>
        <fullName evidence="5">Gluconokinase</fullName>
    </submittedName>
</protein>
<evidence type="ECO:0000256" key="3">
    <source>
        <dbReference type="ARBA" id="ARBA00022777"/>
    </source>
</evidence>
<accession>A0A433WC57</accession>
<organism evidence="5 6">
    <name type="scientific">Chitinophaga solisilvae</name>
    <dbReference type="NCBI Taxonomy" id="1233460"/>
    <lineage>
        <taxon>Bacteria</taxon>
        <taxon>Pseudomonadati</taxon>
        <taxon>Bacteroidota</taxon>
        <taxon>Chitinophagia</taxon>
        <taxon>Chitinophagales</taxon>
        <taxon>Chitinophagaceae</taxon>
        <taxon>Chitinophaga</taxon>
    </lineage>
</organism>
<evidence type="ECO:0000313" key="6">
    <source>
        <dbReference type="Proteomes" id="UP000281028"/>
    </source>
</evidence>
<dbReference type="InterPro" id="IPR000577">
    <property type="entry name" value="Carb_kinase_FGGY"/>
</dbReference>
<dbReference type="InterPro" id="IPR018484">
    <property type="entry name" value="FGGY_N"/>
</dbReference>
<dbReference type="EMBL" id="RIAR02000001">
    <property type="protein sequence ID" value="NSL89506.1"/>
    <property type="molecule type" value="Genomic_DNA"/>
</dbReference>
<keyword evidence="2 4" id="KW-0808">Transferase</keyword>
<dbReference type="GO" id="GO:0016301">
    <property type="term" value="F:kinase activity"/>
    <property type="evidence" value="ECO:0007669"/>
    <property type="project" value="UniProtKB-KW"/>
</dbReference>
<dbReference type="InterPro" id="IPR050406">
    <property type="entry name" value="FGGY_Carb_Kinase"/>
</dbReference>
<keyword evidence="3 4" id="KW-0418">Kinase</keyword>
<reference evidence="5" key="1">
    <citation type="submission" date="2020-05" db="EMBL/GenBank/DDBJ databases">
        <title>Chitinophaga laudate sp. nov., isolated from a tropical peat swamp.</title>
        <authorList>
            <person name="Goh C.B.S."/>
            <person name="Lee M.S."/>
            <person name="Parimannan S."/>
            <person name="Pasbakhsh P."/>
            <person name="Yule C.M."/>
            <person name="Rajandas H."/>
            <person name="Loke S."/>
            <person name="Croft L."/>
            <person name="Tan J.B.L."/>
        </authorList>
    </citation>
    <scope>NUCLEOTIDE SEQUENCE</scope>
    <source>
        <strain evidence="5">Mgbs1</strain>
    </source>
</reference>
<dbReference type="Gene3D" id="3.30.420.40">
    <property type="match status" value="2"/>
</dbReference>
<dbReference type="GO" id="GO:0016773">
    <property type="term" value="F:phosphotransferase activity, alcohol group as acceptor"/>
    <property type="evidence" value="ECO:0007669"/>
    <property type="project" value="InterPro"/>
</dbReference>
<proteinExistence type="inferred from homology"/>
<evidence type="ECO:0000256" key="4">
    <source>
        <dbReference type="RuleBase" id="RU003733"/>
    </source>
</evidence>
<dbReference type="PANTHER" id="PTHR43095:SF2">
    <property type="entry name" value="GLUCONOKINASE"/>
    <property type="match status" value="1"/>
</dbReference>
<dbReference type="InterPro" id="IPR018483">
    <property type="entry name" value="Carb_kinase_FGGY_CS"/>
</dbReference>
<gene>
    <name evidence="5" type="ORF">ECE50_021880</name>
</gene>
<dbReference type="OrthoDB" id="9805576at2"/>
<comment type="similarity">
    <text evidence="1 4">Belongs to the FGGY kinase family.</text>
</comment>
<keyword evidence="6" id="KW-1185">Reference proteome</keyword>
<dbReference type="CDD" id="cd07770">
    <property type="entry name" value="ASKHA_NBD_FGGY_GntK"/>
    <property type="match status" value="1"/>
</dbReference>
<sequence>MSDNTSYIIGTDIGTGSAKTIRLGVHSGAVIGSFQQAYPTLHPAPGYAEQDPEALLAAVKAGIREMAAAAGGPPLAIALSSAMHSIMAVAGDDTALTPLIIWADNRSEIQALTLRDTPEGINIYRQTGTPVHAMSPLCKIRWLRERQPALFAQAAMFPGIKEYILHHFFGHYITDHSIASATGLFNIATRQWSDEALTAAGIRAHQLPAPVPATHILTGLKPAVAAELGIPADTPFIVGGSDGCLAQLGSNALDAGHATITIGTSSAMRMAGLQPVTDAERRLFTYLLTDDIYITGGASNNGGVLLQWLVRDFLKQPLDNLQSLISAGLQAEAGTLICLPYLQGERAPIWNSHATAAFIGIQPQHSTEHFMRAALEGICYALRSIRDPLAATAGAIHKISVSGGFTASPGWIQLLADVFGQSMHVRQQQDASAIGAVMLAAEALKLPPIAGLQHQHEKIYTPDMDRHVVYNQRYERFIRLGEVVLKQ</sequence>
<name>A0A433WC57_9BACT</name>
<dbReference type="GO" id="GO:0005975">
    <property type="term" value="P:carbohydrate metabolic process"/>
    <property type="evidence" value="ECO:0007669"/>
    <property type="project" value="InterPro"/>
</dbReference>
<comment type="caution">
    <text evidence="5">The sequence shown here is derived from an EMBL/GenBank/DDBJ whole genome shotgun (WGS) entry which is preliminary data.</text>
</comment>
<dbReference type="PIRSF" id="PIRSF000538">
    <property type="entry name" value="GlpK"/>
    <property type="match status" value="1"/>
</dbReference>
<dbReference type="SUPFAM" id="SSF53067">
    <property type="entry name" value="Actin-like ATPase domain"/>
    <property type="match status" value="2"/>
</dbReference>
<dbReference type="PANTHER" id="PTHR43095">
    <property type="entry name" value="SUGAR KINASE"/>
    <property type="match status" value="1"/>
</dbReference>
<dbReference type="Pfam" id="PF02782">
    <property type="entry name" value="FGGY_C"/>
    <property type="match status" value="1"/>
</dbReference>
<dbReference type="InterPro" id="IPR043129">
    <property type="entry name" value="ATPase_NBD"/>
</dbReference>